<evidence type="ECO:0000256" key="4">
    <source>
        <dbReference type="ARBA" id="ARBA00012727"/>
    </source>
</evidence>
<evidence type="ECO:0000256" key="2">
    <source>
        <dbReference type="ARBA" id="ARBA00003490"/>
    </source>
</evidence>
<dbReference type="Pfam" id="PF05155">
    <property type="entry name" value="G2P_X_C"/>
    <property type="match status" value="1"/>
</dbReference>
<evidence type="ECO:0000256" key="3">
    <source>
        <dbReference type="ARBA" id="ARBA00009603"/>
    </source>
</evidence>
<evidence type="ECO:0000256" key="11">
    <source>
        <dbReference type="ARBA" id="ARBA00023125"/>
    </source>
</evidence>
<dbReference type="InterPro" id="IPR006516">
    <property type="entry name" value="G2P"/>
</dbReference>
<evidence type="ECO:0000256" key="1">
    <source>
        <dbReference type="ARBA" id="ARBA00003296"/>
    </source>
</evidence>
<organism evidence="17">
    <name type="scientific">Dulem virus 57</name>
    <dbReference type="NCBI Taxonomy" id="3145768"/>
    <lineage>
        <taxon>Viruses</taxon>
        <taxon>Monodnaviria</taxon>
        <taxon>Loebvirae</taxon>
        <taxon>Hofneiviricota</taxon>
        <taxon>Faserviricetes</taxon>
        <taxon>Tubulavirales</taxon>
        <taxon>Inoviridae</taxon>
        <taxon>Inovirus</taxon>
    </lineage>
</organism>
<dbReference type="GO" id="GO:0004519">
    <property type="term" value="F:endonuclease activity"/>
    <property type="evidence" value="ECO:0007669"/>
    <property type="project" value="UniProtKB-KW"/>
</dbReference>
<comment type="catalytic activity">
    <reaction evidence="14">
        <text>ATP + (deoxyribonucleotide)n-3'-hydroxyl + 5'-phospho-(deoxyribonucleotide)m = (deoxyribonucleotide)n+m + AMP + diphosphate.</text>
        <dbReference type="EC" id="6.5.1.1"/>
    </reaction>
</comment>
<accession>A0AAU8B4A3</accession>
<feature type="domain" description="Replication-associated protein G2P C-terminal" evidence="16">
    <location>
        <begin position="330"/>
        <end position="419"/>
    </location>
</feature>
<dbReference type="Pfam" id="PF05144">
    <property type="entry name" value="Phage_CRI"/>
    <property type="match status" value="1"/>
</dbReference>
<evidence type="ECO:0000259" key="16">
    <source>
        <dbReference type="Pfam" id="PF05155"/>
    </source>
</evidence>
<evidence type="ECO:0000256" key="12">
    <source>
        <dbReference type="ARBA" id="ARBA00032532"/>
    </source>
</evidence>
<dbReference type="GO" id="GO:0003677">
    <property type="term" value="F:DNA binding"/>
    <property type="evidence" value="ECO:0007669"/>
    <property type="project" value="UniProtKB-KW"/>
</dbReference>
<evidence type="ECO:0000256" key="13">
    <source>
        <dbReference type="ARBA" id="ARBA00033015"/>
    </source>
</evidence>
<keyword evidence="11" id="KW-0238">DNA-binding</keyword>
<protein>
    <recommendedName>
        <fullName evidence="5">Replication-associated protein G2P</fullName>
        <ecNumber evidence="4">6.5.1.1</ecNumber>
    </recommendedName>
    <alternativeName>
        <fullName evidence="12">G2P</fullName>
    </alternativeName>
    <alternativeName>
        <fullName evidence="13">Gene 2 protein</fullName>
    </alternativeName>
</protein>
<dbReference type="InterPro" id="IPR022686">
    <property type="entry name" value="G2P_N"/>
</dbReference>
<evidence type="ECO:0000256" key="7">
    <source>
        <dbReference type="ARBA" id="ARBA00022705"/>
    </source>
</evidence>
<comment type="function">
    <text evidence="2">Isoform G10P protein binds to double-stranded DNA and prevents hydrolysis by nucleases. Additionally, G10P is an inhibitor of DNA replication and may have a role in the transition from semiconservative replicative form DNA replication to single-stranded DNA synthesis in the life cycle.</text>
</comment>
<dbReference type="GO" id="GO:0006260">
    <property type="term" value="P:DNA replication"/>
    <property type="evidence" value="ECO:0007669"/>
    <property type="project" value="UniProtKB-KW"/>
</dbReference>
<evidence type="ECO:0000256" key="10">
    <source>
        <dbReference type="ARBA" id="ARBA00022801"/>
    </source>
</evidence>
<evidence type="ECO:0000256" key="8">
    <source>
        <dbReference type="ARBA" id="ARBA00022722"/>
    </source>
</evidence>
<evidence type="ECO:0000256" key="14">
    <source>
        <dbReference type="ARBA" id="ARBA00034003"/>
    </source>
</evidence>
<evidence type="ECO:0000259" key="15">
    <source>
        <dbReference type="Pfam" id="PF05144"/>
    </source>
</evidence>
<dbReference type="EMBL" id="PP511699">
    <property type="protein sequence ID" value="XCD06669.1"/>
    <property type="molecule type" value="Genomic_DNA"/>
</dbReference>
<evidence type="ECO:0000256" key="9">
    <source>
        <dbReference type="ARBA" id="ARBA00022759"/>
    </source>
</evidence>
<evidence type="ECO:0000313" key="17">
    <source>
        <dbReference type="EMBL" id="XCD06669.1"/>
    </source>
</evidence>
<proteinExistence type="inferred from homology"/>
<dbReference type="GO" id="GO:0003910">
    <property type="term" value="F:DNA ligase (ATP) activity"/>
    <property type="evidence" value="ECO:0007669"/>
    <property type="project" value="UniProtKB-EC"/>
</dbReference>
<keyword evidence="7" id="KW-0235">DNA replication</keyword>
<comment type="function">
    <text evidence="1">Isoform G2P plays an essential role in viral DNA replication. Binds the origin of replication and cleaves the dsDNA replicative form I (RFI) and becomes covalently bound to it via phosphotyrosine bond, generating the dsDNA replicative form II (RFII). In turn, viral DNA replication initiates at the 3'-OH of the cleavage site. After one round of rolling circle synthesis, protein G2P is linked to the newly synthesized ssDNA and joins the ends of the displaced strand to generate a circular single-stranded molecule ready to be packed into a virion.</text>
</comment>
<keyword evidence="10" id="KW-0378">Hydrolase</keyword>
<keyword evidence="9" id="KW-0255">Endonuclease</keyword>
<keyword evidence="6" id="KW-0436">Ligase</keyword>
<keyword evidence="8" id="KW-0540">Nuclease</keyword>
<evidence type="ECO:0000256" key="6">
    <source>
        <dbReference type="ARBA" id="ARBA00022598"/>
    </source>
</evidence>
<dbReference type="InterPro" id="IPR022688">
    <property type="entry name" value="G2P_C"/>
</dbReference>
<dbReference type="GO" id="GO:0016787">
    <property type="term" value="F:hydrolase activity"/>
    <property type="evidence" value="ECO:0007669"/>
    <property type="project" value="UniProtKB-KW"/>
</dbReference>
<dbReference type="EC" id="6.5.1.1" evidence="4"/>
<sequence>MLSVYKIVIDFLKLSIPFKNDYVLVCKDGETSFLKDSLIEIAKRTGLKLRSGNVTFQIDGDLEVSDLSHPYEAIPSHFGSLAMKIFNGSEQLKTAPYVELKASPAKLLQGHNVFGTTNIEVCAFAMIEPLISALPELYEMLDASAVSVDWIDTTYSAHIVSDTVQKQVISFLQNVKAGQTRRTRHNKEYETTAEWNSSSEHRILKVYLKGAEVQKRLSEIQSELKKTPNKKHLLNQQNILSNPKLIEFSKKCVRFEARLKQRYLSKKNIPNNLYKLIDYQRNYEQNGRSLMQDLWQDAFRDIINAIGESNMNIFNRDQIQKLLRKHYYRMTPKGNISYAKADRLFSFYKNLLTYGYAETLDEMDRITFWRYERDLLEIGITKAQLQNLKAHEKTNIIPLMRLVEIDFSHQRPDWYVEPTIEKHLALRAA</sequence>
<feature type="domain" description="Replication-associated protein G2P N-terminal" evidence="15">
    <location>
        <begin position="9"/>
        <end position="285"/>
    </location>
</feature>
<dbReference type="NCBIfam" id="TIGR01629">
    <property type="entry name" value="rep_II_X"/>
    <property type="match status" value="1"/>
</dbReference>
<name>A0AAU8B4A3_9VIRU</name>
<evidence type="ECO:0000256" key="5">
    <source>
        <dbReference type="ARBA" id="ARBA00014536"/>
    </source>
</evidence>
<comment type="similarity">
    <text evidence="3">Belongs to the inovirus G2P protein family.</text>
</comment>
<reference evidence="17" key="1">
    <citation type="submission" date="2024-03" db="EMBL/GenBank/DDBJ databases">
        <title>Diverse circular DNA viruses in blood, oral, and fecal samples of captive lemurs.</title>
        <authorList>
            <person name="Paietta E.N."/>
            <person name="Kraberger S."/>
            <person name="Lund M.C."/>
            <person name="Custer J.M."/>
            <person name="Vargas K.M."/>
            <person name="Ehmke E.E."/>
            <person name="Yoder A.D."/>
            <person name="Varsani A."/>
        </authorList>
    </citation>
    <scope>NUCLEOTIDE SEQUENCE</scope>
    <source>
        <strain evidence="17">Duke_25SS_43</strain>
    </source>
</reference>